<dbReference type="InterPro" id="IPR016274">
    <property type="entry name" value="Histidine_acid_Pase_euk"/>
</dbReference>
<evidence type="ECO:0000256" key="2">
    <source>
        <dbReference type="ARBA" id="ARBA00005375"/>
    </source>
</evidence>
<dbReference type="InterPro" id="IPR033379">
    <property type="entry name" value="Acid_Pase_AS"/>
</dbReference>
<keyword evidence="7 19" id="KW-1015">Disulfide bond</keyword>
<accession>A0A0B7JL20</accession>
<sequence>MASDIMARVRWLFSRLVKSSYRYTPVPDDEAPQFRPHLVKERRKKAGYFCLGIALLLLLLYFAIPYGDLAKSLPGCERNGKCKPNPHRWGQYSPFFSVPSDIDGSIPVGCEVTLALVLSRHGSRNPTSPKSALYKDLIEHIQSSVSHYGEGFEFLADYAYTLGNDDLTIYGEQQMVDSGAAFYKRYRKLADDIDPFIRAAGSSRVIASAKNFTHGLYAARGNGGSHAEEDILIIPETDSFNNSINHGSCSRFEDGPYSDLKHEKQAAWKERWLPSITKRLNQKLPGANLSLTETVYFMDLCPFHSVADKNAKPSQFCSLFSEDEWRGYDYFESLDKWYGYGFGNPLGPTQGVGYVNEVIARLTGEPVKDHTSTNSTLDSSPETFPLDRRLYADFSHDNTMISIYAALGLYEGVPDLPVEHRVPADQAGGFSAAWVVPFAARMYLEKMQCGSDEKEYVRILINDRVVTPKCKADSHGRCELDSFIDSLSFAKSGGKWETCEV</sequence>
<dbReference type="SUPFAM" id="SSF53254">
    <property type="entry name" value="Phosphoglycerate mutase-like"/>
    <property type="match status" value="1"/>
</dbReference>
<dbReference type="InterPro" id="IPR029033">
    <property type="entry name" value="His_PPase_superfam"/>
</dbReference>
<comment type="catalytic activity">
    <reaction evidence="13">
        <text>1D-myo-inositol 1,2,6-trisphosphate + H2O = 1D-myo-inositol 1,2-bisphosphate + phosphate</text>
        <dbReference type="Rhea" id="RHEA:77131"/>
        <dbReference type="ChEBI" id="CHEBI:15377"/>
        <dbReference type="ChEBI" id="CHEBI:43474"/>
        <dbReference type="ChEBI" id="CHEBI:195537"/>
        <dbReference type="ChEBI" id="CHEBI:195539"/>
    </reaction>
    <physiologicalReaction direction="left-to-right" evidence="13">
        <dbReference type="Rhea" id="RHEA:77132"/>
    </physiologicalReaction>
</comment>
<dbReference type="AlphaFoldDB" id="A0A0B7JL20"/>
<dbReference type="PROSITE" id="PS00616">
    <property type="entry name" value="HIS_ACID_PHOSPHAT_1"/>
    <property type="match status" value="1"/>
</dbReference>
<feature type="disulfide bond" evidence="19">
    <location>
        <begin position="470"/>
        <end position="478"/>
    </location>
</feature>
<feature type="disulfide bond" evidence="19">
    <location>
        <begin position="249"/>
        <end position="499"/>
    </location>
</feature>
<comment type="catalytic activity">
    <reaction evidence="11">
        <text>1D-myo-inositol 1,2,5,6-tetrakisphosphate + H2O = 1D-myo-inositol 1,2,6-trisphosphate + phosphate</text>
        <dbReference type="Rhea" id="RHEA:77119"/>
        <dbReference type="ChEBI" id="CHEBI:15377"/>
        <dbReference type="ChEBI" id="CHEBI:43474"/>
        <dbReference type="ChEBI" id="CHEBI:195535"/>
        <dbReference type="ChEBI" id="CHEBI:195537"/>
    </reaction>
    <physiologicalReaction direction="left-to-right" evidence="11">
        <dbReference type="Rhea" id="RHEA:77120"/>
    </physiologicalReaction>
</comment>
<dbReference type="EC" id="3.1.3.8" evidence="4"/>
<dbReference type="GO" id="GO:0005576">
    <property type="term" value="C:extracellular region"/>
    <property type="evidence" value="ECO:0007669"/>
    <property type="project" value="UniProtKB-SubCell"/>
</dbReference>
<evidence type="ECO:0000256" key="11">
    <source>
        <dbReference type="ARBA" id="ARBA00043670"/>
    </source>
</evidence>
<evidence type="ECO:0000256" key="1">
    <source>
        <dbReference type="ARBA" id="ARBA00004613"/>
    </source>
</evidence>
<dbReference type="GO" id="GO:0003993">
    <property type="term" value="F:acid phosphatase activity"/>
    <property type="evidence" value="ECO:0007669"/>
    <property type="project" value="TreeGrafter"/>
</dbReference>
<feature type="disulfide bond" evidence="19">
    <location>
        <begin position="301"/>
        <end position="317"/>
    </location>
</feature>
<evidence type="ECO:0000256" key="10">
    <source>
        <dbReference type="ARBA" id="ARBA00042300"/>
    </source>
</evidence>
<evidence type="ECO:0000256" key="19">
    <source>
        <dbReference type="PIRSR" id="PIRSR000894-2"/>
    </source>
</evidence>
<dbReference type="InterPro" id="IPR000560">
    <property type="entry name" value="His_Pase_clade-2"/>
</dbReference>
<dbReference type="CDD" id="cd07061">
    <property type="entry name" value="HP_HAP_like"/>
    <property type="match status" value="1"/>
</dbReference>
<comment type="catalytic activity">
    <reaction evidence="14">
        <text>1D-myo-inositol 1,2,4,5,6-pentakisphosphate + H2O = 1D-myo-inositol 1,2,5,6-tetrakisphosphate + phosphate</text>
        <dbReference type="Rhea" id="RHEA:77115"/>
        <dbReference type="ChEBI" id="CHEBI:15377"/>
        <dbReference type="ChEBI" id="CHEBI:43474"/>
        <dbReference type="ChEBI" id="CHEBI:57798"/>
        <dbReference type="ChEBI" id="CHEBI:195535"/>
    </reaction>
    <physiologicalReaction direction="left-to-right" evidence="14">
        <dbReference type="Rhea" id="RHEA:77116"/>
    </physiologicalReaction>
</comment>
<keyword evidence="5" id="KW-0964">Secreted</keyword>
<evidence type="ECO:0000256" key="7">
    <source>
        <dbReference type="ARBA" id="ARBA00023157"/>
    </source>
</evidence>
<dbReference type="Pfam" id="PF00328">
    <property type="entry name" value="His_Phos_2"/>
    <property type="match status" value="1"/>
</dbReference>
<comment type="catalytic activity">
    <reaction evidence="12">
        <text>1D-myo-inositol 1,2-bisphosphate + H2O = 1D-myo-inositol 2-phosphate + phosphate</text>
        <dbReference type="Rhea" id="RHEA:77135"/>
        <dbReference type="ChEBI" id="CHEBI:15377"/>
        <dbReference type="ChEBI" id="CHEBI:43474"/>
        <dbReference type="ChEBI" id="CHEBI:84142"/>
        <dbReference type="ChEBI" id="CHEBI:195539"/>
    </reaction>
    <physiologicalReaction direction="left-to-right" evidence="12">
        <dbReference type="Rhea" id="RHEA:77136"/>
    </physiologicalReaction>
</comment>
<name>A0A0B7JL20_BIOOC</name>
<organism evidence="21">
    <name type="scientific">Bionectria ochroleuca</name>
    <name type="common">Gliocladium roseum</name>
    <dbReference type="NCBI Taxonomy" id="29856"/>
    <lineage>
        <taxon>Eukaryota</taxon>
        <taxon>Fungi</taxon>
        <taxon>Dikarya</taxon>
        <taxon>Ascomycota</taxon>
        <taxon>Pezizomycotina</taxon>
        <taxon>Sordariomycetes</taxon>
        <taxon>Hypocreomycetidae</taxon>
        <taxon>Hypocreales</taxon>
        <taxon>Bionectriaceae</taxon>
        <taxon>Clonostachys</taxon>
    </lineage>
</organism>
<dbReference type="Gene3D" id="3.40.50.1240">
    <property type="entry name" value="Phosphoglycerate mutase-like"/>
    <property type="match status" value="1"/>
</dbReference>
<dbReference type="GO" id="GO:0016158">
    <property type="term" value="F:inositol hexakisphosphate 3-phosphatase activity"/>
    <property type="evidence" value="ECO:0007669"/>
    <property type="project" value="UniProtKB-EC"/>
</dbReference>
<evidence type="ECO:0000256" key="15">
    <source>
        <dbReference type="ARBA" id="ARBA00043788"/>
    </source>
</evidence>
<dbReference type="PIRSF" id="PIRSF000894">
    <property type="entry name" value="Acid_phosphatase"/>
    <property type="match status" value="1"/>
</dbReference>
<keyword evidence="20" id="KW-0812">Transmembrane</keyword>
<dbReference type="PROSITE" id="PS00778">
    <property type="entry name" value="HIS_ACID_PHOSPHAT_2"/>
    <property type="match status" value="1"/>
</dbReference>
<evidence type="ECO:0000256" key="6">
    <source>
        <dbReference type="ARBA" id="ARBA00022801"/>
    </source>
</evidence>
<keyword evidence="8" id="KW-0325">Glycoprotein</keyword>
<comment type="subunit">
    <text evidence="3">Monomer.</text>
</comment>
<protein>
    <recommendedName>
        <fullName evidence="16">Phytase A</fullName>
        <ecNumber evidence="4">3.1.3.8</ecNumber>
    </recommendedName>
    <alternativeName>
        <fullName evidence="17">Histidine acid phosphatase phyA</fullName>
    </alternativeName>
    <alternativeName>
        <fullName evidence="10">Myo-inositol hexakisphosphate phosphohydrolase A</fullName>
    </alternativeName>
    <alternativeName>
        <fullName evidence="9">Myo-inositol-hexaphosphate 3-phosphohydrolase A</fullName>
    </alternativeName>
</protein>
<reference evidence="21" key="1">
    <citation type="submission" date="2015-01" db="EMBL/GenBank/DDBJ databases">
        <authorList>
            <person name="Durling Mikael"/>
        </authorList>
    </citation>
    <scope>NUCLEOTIDE SEQUENCE</scope>
</reference>
<feature type="active site" description="Nucleophile" evidence="18">
    <location>
        <position position="121"/>
    </location>
</feature>
<evidence type="ECO:0000256" key="3">
    <source>
        <dbReference type="ARBA" id="ARBA00011245"/>
    </source>
</evidence>
<evidence type="ECO:0000256" key="9">
    <source>
        <dbReference type="ARBA" id="ARBA00041857"/>
    </source>
</evidence>
<keyword evidence="20" id="KW-1133">Transmembrane helix</keyword>
<feature type="transmembrane region" description="Helical" evidence="20">
    <location>
        <begin position="46"/>
        <end position="64"/>
    </location>
</feature>
<feature type="active site" description="Proton donor" evidence="18">
    <location>
        <position position="397"/>
    </location>
</feature>
<keyword evidence="6" id="KW-0378">Hydrolase</keyword>
<evidence type="ECO:0000313" key="21">
    <source>
        <dbReference type="EMBL" id="CEO45643.1"/>
    </source>
</evidence>
<keyword evidence="20" id="KW-0472">Membrane</keyword>
<comment type="catalytic activity">
    <reaction evidence="15">
        <text>1D-myo-inositol hexakisphosphate + H2O = 1D-myo-inositol 1,2,4,5,6-pentakisphosphate + phosphate</text>
        <dbReference type="Rhea" id="RHEA:16989"/>
        <dbReference type="ChEBI" id="CHEBI:15377"/>
        <dbReference type="ChEBI" id="CHEBI:43474"/>
        <dbReference type="ChEBI" id="CHEBI:57798"/>
        <dbReference type="ChEBI" id="CHEBI:58130"/>
        <dbReference type="EC" id="3.1.3.8"/>
    </reaction>
    <physiologicalReaction direction="left-to-right" evidence="15">
        <dbReference type="Rhea" id="RHEA:16990"/>
    </physiologicalReaction>
</comment>
<dbReference type="PANTHER" id="PTHR20963">
    <property type="entry name" value="MULTIPLE INOSITOL POLYPHOSPHATE PHOSPHATASE-RELATED"/>
    <property type="match status" value="1"/>
</dbReference>
<gene>
    <name evidence="21" type="ORF">BN869_000001698_1</name>
</gene>
<evidence type="ECO:0000256" key="16">
    <source>
        <dbReference type="ARBA" id="ARBA00044106"/>
    </source>
</evidence>
<evidence type="ECO:0000256" key="12">
    <source>
        <dbReference type="ARBA" id="ARBA00043675"/>
    </source>
</evidence>
<dbReference type="PANTHER" id="PTHR20963:SF24">
    <property type="entry name" value="3-PHYTASE B"/>
    <property type="match status" value="1"/>
</dbReference>
<proteinExistence type="inferred from homology"/>
<evidence type="ECO:0000256" key="5">
    <source>
        <dbReference type="ARBA" id="ARBA00022525"/>
    </source>
</evidence>
<comment type="subcellular location">
    <subcellularLocation>
        <location evidence="1">Secreted</location>
    </subcellularLocation>
</comment>
<evidence type="ECO:0000256" key="17">
    <source>
        <dbReference type="ARBA" id="ARBA00044262"/>
    </source>
</evidence>
<evidence type="ECO:0000256" key="4">
    <source>
        <dbReference type="ARBA" id="ARBA00012632"/>
    </source>
</evidence>
<evidence type="ECO:0000256" key="13">
    <source>
        <dbReference type="ARBA" id="ARBA00043721"/>
    </source>
</evidence>
<dbReference type="EMBL" id="CDPU01000003">
    <property type="protein sequence ID" value="CEO45643.1"/>
    <property type="molecule type" value="Genomic_DNA"/>
</dbReference>
<comment type="similarity">
    <text evidence="2">Belongs to the histidine acid phosphatase family.</text>
</comment>
<evidence type="ECO:0000256" key="14">
    <source>
        <dbReference type="ARBA" id="ARBA00043748"/>
    </source>
</evidence>
<evidence type="ECO:0000256" key="18">
    <source>
        <dbReference type="PIRSR" id="PIRSR000894-1"/>
    </source>
</evidence>
<evidence type="ECO:0000256" key="8">
    <source>
        <dbReference type="ARBA" id="ARBA00023180"/>
    </source>
</evidence>
<feature type="disulfide bond" evidence="19">
    <location>
        <begin position="110"/>
        <end position="449"/>
    </location>
</feature>
<evidence type="ECO:0000256" key="20">
    <source>
        <dbReference type="SAM" id="Phobius"/>
    </source>
</evidence>